<dbReference type="AlphaFoldDB" id="A0A3P3F6A1"/>
<protein>
    <recommendedName>
        <fullName evidence="3">EthD domain-containing protein</fullName>
    </recommendedName>
</protein>
<evidence type="ECO:0000313" key="1">
    <source>
        <dbReference type="EMBL" id="RRH94131.1"/>
    </source>
</evidence>
<accession>A0A3P3F6A1</accession>
<evidence type="ECO:0008006" key="3">
    <source>
        <dbReference type="Google" id="ProtNLM"/>
    </source>
</evidence>
<keyword evidence="2" id="KW-1185">Reference proteome</keyword>
<comment type="caution">
    <text evidence="1">The sequence shown here is derived from an EMBL/GenBank/DDBJ whole genome shotgun (WGS) entry which is preliminary data.</text>
</comment>
<sequence>MLCGKGMVAIWNGISEAGRLDFYQWHIHEHMPERTGIPGFLRGRRFRAADSETHPEFFTLYEVEQFDVITGDEYARRLNAPTPWTRRATSHFINTSRGLARVLSSNGPGPGGALATVRFQSAAADDQQAVDELSELVHSITPLPLLTGAHLCKADEEATQARSAESEGRTDYDAPPNWFILLEACTVESLEEPIQAVMQHPLVRDAQVGRYVLEYTRLKTDAAAG</sequence>
<proteinExistence type="predicted"/>
<reference evidence="1 2" key="1">
    <citation type="submission" date="2018-11" db="EMBL/GenBank/DDBJ databases">
        <title>the genome of Mesorhizobium tamadayense DSM 28320.</title>
        <authorList>
            <person name="Gao J."/>
        </authorList>
    </citation>
    <scope>NUCLEOTIDE SEQUENCE [LARGE SCALE GENOMIC DNA]</scope>
    <source>
        <strain evidence="1 2">DSM 28320</strain>
    </source>
</reference>
<dbReference type="EMBL" id="RQXT01000045">
    <property type="protein sequence ID" value="RRH94131.1"/>
    <property type="molecule type" value="Genomic_DNA"/>
</dbReference>
<dbReference type="Proteomes" id="UP000273786">
    <property type="component" value="Unassembled WGS sequence"/>
</dbReference>
<evidence type="ECO:0000313" key="2">
    <source>
        <dbReference type="Proteomes" id="UP000273786"/>
    </source>
</evidence>
<organism evidence="1 2">
    <name type="scientific">Mesorhizobium tamadayense</name>
    <dbReference type="NCBI Taxonomy" id="425306"/>
    <lineage>
        <taxon>Bacteria</taxon>
        <taxon>Pseudomonadati</taxon>
        <taxon>Pseudomonadota</taxon>
        <taxon>Alphaproteobacteria</taxon>
        <taxon>Hyphomicrobiales</taxon>
        <taxon>Phyllobacteriaceae</taxon>
        <taxon>Mesorhizobium</taxon>
    </lineage>
</organism>
<gene>
    <name evidence="1" type="ORF">EH240_27965</name>
</gene>
<dbReference type="RefSeq" id="WP_206075336.1">
    <property type="nucleotide sequence ID" value="NZ_RQXT01000045.1"/>
</dbReference>
<name>A0A3P3F6A1_9HYPH</name>